<dbReference type="PANTHER" id="PTHR46417:SF1">
    <property type="entry name" value="TRNA (GUANINE-N(1)-)-METHYLTRANSFERASE"/>
    <property type="match status" value="1"/>
</dbReference>
<keyword evidence="10 15" id="KW-0949">S-adenosyl-L-methionine</keyword>
<dbReference type="OrthoDB" id="9807416at2"/>
<dbReference type="RefSeq" id="WP_155072034.1">
    <property type="nucleotide sequence ID" value="NZ_WIXO01000001.1"/>
</dbReference>
<dbReference type="HAMAP" id="MF_00605">
    <property type="entry name" value="TrmD"/>
    <property type="match status" value="1"/>
</dbReference>
<comment type="subcellular location">
    <subcellularLocation>
        <location evidence="2 15 17">Cytoplasm</location>
    </subcellularLocation>
</comment>
<comment type="function">
    <text evidence="1 15 17">Specifically methylates guanosine-37 in various tRNAs.</text>
</comment>
<feature type="domain" description="tRNA methyltransferase TRMD/TRM10-type" evidence="19">
    <location>
        <begin position="1"/>
        <end position="248"/>
    </location>
</feature>
<evidence type="ECO:0000256" key="15">
    <source>
        <dbReference type="HAMAP-Rule" id="MF_00605"/>
    </source>
</evidence>
<evidence type="ECO:0000256" key="4">
    <source>
        <dbReference type="ARBA" id="ARBA00011738"/>
    </source>
</evidence>
<keyword evidence="7 15" id="KW-0963">Cytoplasm</keyword>
<evidence type="ECO:0000256" key="16">
    <source>
        <dbReference type="PIRSR" id="PIRSR000386-1"/>
    </source>
</evidence>
<comment type="catalytic activity">
    <reaction evidence="14 15 17">
        <text>guanosine(37) in tRNA + S-adenosyl-L-methionine = N(1)-methylguanosine(37) in tRNA + S-adenosyl-L-homocysteine + H(+)</text>
        <dbReference type="Rhea" id="RHEA:36899"/>
        <dbReference type="Rhea" id="RHEA-COMP:10145"/>
        <dbReference type="Rhea" id="RHEA-COMP:10147"/>
        <dbReference type="ChEBI" id="CHEBI:15378"/>
        <dbReference type="ChEBI" id="CHEBI:57856"/>
        <dbReference type="ChEBI" id="CHEBI:59789"/>
        <dbReference type="ChEBI" id="CHEBI:73542"/>
        <dbReference type="ChEBI" id="CHEBI:74269"/>
        <dbReference type="EC" id="2.1.1.228"/>
    </reaction>
</comment>
<organism evidence="20 21">
    <name type="scientific">Streptomyces taklimakanensis</name>
    <dbReference type="NCBI Taxonomy" id="2569853"/>
    <lineage>
        <taxon>Bacteria</taxon>
        <taxon>Bacillati</taxon>
        <taxon>Actinomycetota</taxon>
        <taxon>Actinomycetes</taxon>
        <taxon>Kitasatosporales</taxon>
        <taxon>Streptomycetaceae</taxon>
        <taxon>Streptomyces</taxon>
    </lineage>
</organism>
<dbReference type="PANTHER" id="PTHR46417">
    <property type="entry name" value="TRNA (GUANINE-N(1)-)-METHYLTRANSFERASE"/>
    <property type="match status" value="1"/>
</dbReference>
<dbReference type="InterPro" id="IPR002649">
    <property type="entry name" value="tRNA_m1G_MeTrfase_TrmD"/>
</dbReference>
<evidence type="ECO:0000259" key="19">
    <source>
        <dbReference type="Pfam" id="PF01746"/>
    </source>
</evidence>
<evidence type="ECO:0000256" key="11">
    <source>
        <dbReference type="ARBA" id="ARBA00022694"/>
    </source>
</evidence>
<dbReference type="SUPFAM" id="SSF75217">
    <property type="entry name" value="alpha/beta knot"/>
    <property type="match status" value="1"/>
</dbReference>
<dbReference type="NCBIfam" id="NF000648">
    <property type="entry name" value="PRK00026.1"/>
    <property type="match status" value="1"/>
</dbReference>
<dbReference type="CDD" id="cd18080">
    <property type="entry name" value="TrmD-like"/>
    <property type="match status" value="1"/>
</dbReference>
<dbReference type="PIRSF" id="PIRSF000386">
    <property type="entry name" value="tRNA_mtase"/>
    <property type="match status" value="1"/>
</dbReference>
<comment type="similarity">
    <text evidence="3 15 17">Belongs to the RNA methyltransferase TrmD family.</text>
</comment>
<dbReference type="FunFam" id="1.10.1270.20:FF:000002">
    <property type="entry name" value="tRNA (guanine-N(1)-)-methyltransferase"/>
    <property type="match status" value="1"/>
</dbReference>
<evidence type="ECO:0000256" key="3">
    <source>
        <dbReference type="ARBA" id="ARBA00007630"/>
    </source>
</evidence>
<name>A0A6G2BGF6_9ACTN</name>
<evidence type="ECO:0000256" key="8">
    <source>
        <dbReference type="ARBA" id="ARBA00022603"/>
    </source>
</evidence>
<protein>
    <recommendedName>
        <fullName evidence="6 15">tRNA (guanine-N(1)-)-methyltransferase</fullName>
        <ecNumber evidence="5 15">2.1.1.228</ecNumber>
    </recommendedName>
    <alternativeName>
        <fullName evidence="12 15">M1G-methyltransferase</fullName>
    </alternativeName>
    <alternativeName>
        <fullName evidence="13 15">tRNA [GM37] methyltransferase</fullName>
    </alternativeName>
</protein>
<sequence length="285" mass="31120">MRLDIVTIFPEYLEPLNVSLVGKARARGLLDVRVHDLRQWTHDRHNTVDDTPYGGGPGMVMKPEPWGEALDAIVASGGPGEGSDTEDGSRGGSEHGPVVVVPTPSGSPFTQTTAVELAAEPWLVFTPARYEGIDRRVIEEYGERLRVRELSIGDYVLAGGEAPVLVMVEAVARLLPGVLGNAESHRDDSFAPGAMADLLEGPVYTKPPVWRGRGIPEVLLSGHHGRIARWRRDQALHRTARYRPDLIERCDPAALDAQDRVLLAELGWTEGDDGRFGRTASDVEE</sequence>
<dbReference type="Proteomes" id="UP000473014">
    <property type="component" value="Unassembled WGS sequence"/>
</dbReference>
<dbReference type="Pfam" id="PF01746">
    <property type="entry name" value="tRNA_m1G_MT"/>
    <property type="match status" value="1"/>
</dbReference>
<dbReference type="Gene3D" id="1.10.1270.20">
    <property type="entry name" value="tRNA(m1g37)methyltransferase, domain 2"/>
    <property type="match status" value="1"/>
</dbReference>
<keyword evidence="9 15" id="KW-0808">Transferase</keyword>
<dbReference type="GO" id="GO:0005829">
    <property type="term" value="C:cytosol"/>
    <property type="evidence" value="ECO:0007669"/>
    <property type="project" value="TreeGrafter"/>
</dbReference>
<feature type="binding site" evidence="15 16">
    <location>
        <begin position="152"/>
        <end position="157"/>
    </location>
    <ligand>
        <name>S-adenosyl-L-methionine</name>
        <dbReference type="ChEBI" id="CHEBI:59789"/>
    </ligand>
</feature>
<dbReference type="EMBL" id="WIXO01000001">
    <property type="protein sequence ID" value="MTE21206.1"/>
    <property type="molecule type" value="Genomic_DNA"/>
</dbReference>
<dbReference type="InterPro" id="IPR029026">
    <property type="entry name" value="tRNA_m1G_MTases_N"/>
</dbReference>
<feature type="region of interest" description="Disordered" evidence="18">
    <location>
        <begin position="72"/>
        <end position="96"/>
    </location>
</feature>
<gene>
    <name evidence="15 20" type="primary">trmD</name>
    <name evidence="20" type="ORF">F0L17_19200</name>
</gene>
<dbReference type="AlphaFoldDB" id="A0A6G2BGF6"/>
<dbReference type="InterPro" id="IPR023148">
    <property type="entry name" value="tRNA_m1G_MeTrfase_C_sf"/>
</dbReference>
<reference evidence="20 21" key="1">
    <citation type="submission" date="2019-11" db="EMBL/GenBank/DDBJ databases">
        <authorList>
            <person name="Yuan L."/>
        </authorList>
    </citation>
    <scope>NUCLEOTIDE SEQUENCE [LARGE SCALE GENOMIC DNA]</scope>
    <source>
        <strain evidence="20 21">TRM43335</strain>
    </source>
</reference>
<keyword evidence="11 15" id="KW-0819">tRNA processing</keyword>
<evidence type="ECO:0000256" key="9">
    <source>
        <dbReference type="ARBA" id="ARBA00022679"/>
    </source>
</evidence>
<dbReference type="FunFam" id="3.40.1280.10:FF:000001">
    <property type="entry name" value="tRNA (guanine-N(1)-)-methyltransferase"/>
    <property type="match status" value="1"/>
</dbReference>
<comment type="caution">
    <text evidence="15">Lacks conserved residue(s) required for the propagation of feature annotation.</text>
</comment>
<evidence type="ECO:0000256" key="7">
    <source>
        <dbReference type="ARBA" id="ARBA00022490"/>
    </source>
</evidence>
<evidence type="ECO:0000256" key="2">
    <source>
        <dbReference type="ARBA" id="ARBA00004496"/>
    </source>
</evidence>
<evidence type="ECO:0000256" key="1">
    <source>
        <dbReference type="ARBA" id="ARBA00002634"/>
    </source>
</evidence>
<keyword evidence="21" id="KW-1185">Reference proteome</keyword>
<dbReference type="NCBIfam" id="TIGR00088">
    <property type="entry name" value="trmD"/>
    <property type="match status" value="1"/>
</dbReference>
<evidence type="ECO:0000256" key="18">
    <source>
        <dbReference type="SAM" id="MobiDB-lite"/>
    </source>
</evidence>
<comment type="subunit">
    <text evidence="4 15 17">Homodimer.</text>
</comment>
<dbReference type="GO" id="GO:0002939">
    <property type="term" value="P:tRNA N1-guanine methylation"/>
    <property type="evidence" value="ECO:0007669"/>
    <property type="project" value="TreeGrafter"/>
</dbReference>
<dbReference type="InterPro" id="IPR016009">
    <property type="entry name" value="tRNA_MeTrfase_TRMD/TRM10"/>
</dbReference>
<evidence type="ECO:0000256" key="14">
    <source>
        <dbReference type="ARBA" id="ARBA00047783"/>
    </source>
</evidence>
<dbReference type="Gene3D" id="3.40.1280.10">
    <property type="match status" value="1"/>
</dbReference>
<evidence type="ECO:0000256" key="6">
    <source>
        <dbReference type="ARBA" id="ARBA00014679"/>
    </source>
</evidence>
<evidence type="ECO:0000256" key="17">
    <source>
        <dbReference type="RuleBase" id="RU003464"/>
    </source>
</evidence>
<evidence type="ECO:0000256" key="10">
    <source>
        <dbReference type="ARBA" id="ARBA00022691"/>
    </source>
</evidence>
<proteinExistence type="inferred from homology"/>
<evidence type="ECO:0000256" key="12">
    <source>
        <dbReference type="ARBA" id="ARBA00029736"/>
    </source>
</evidence>
<evidence type="ECO:0000256" key="13">
    <source>
        <dbReference type="ARBA" id="ARBA00033392"/>
    </source>
</evidence>
<dbReference type="EC" id="2.1.1.228" evidence="5 15"/>
<accession>A0A6G2BGF6</accession>
<evidence type="ECO:0000313" key="21">
    <source>
        <dbReference type="Proteomes" id="UP000473014"/>
    </source>
</evidence>
<keyword evidence="8 15" id="KW-0489">Methyltransferase</keyword>
<evidence type="ECO:0000256" key="5">
    <source>
        <dbReference type="ARBA" id="ARBA00012807"/>
    </source>
</evidence>
<comment type="caution">
    <text evidence="20">The sequence shown here is derived from an EMBL/GenBank/DDBJ whole genome shotgun (WGS) entry which is preliminary data.</text>
</comment>
<dbReference type="InterPro" id="IPR029028">
    <property type="entry name" value="Alpha/beta_knot_MTases"/>
</dbReference>
<dbReference type="GO" id="GO:0052906">
    <property type="term" value="F:tRNA (guanine(37)-N1)-methyltransferase activity"/>
    <property type="evidence" value="ECO:0007669"/>
    <property type="project" value="UniProtKB-UniRule"/>
</dbReference>
<evidence type="ECO:0000313" key="20">
    <source>
        <dbReference type="EMBL" id="MTE21206.1"/>
    </source>
</evidence>